<dbReference type="RefSeq" id="WP_049294776.1">
    <property type="nucleotide sequence ID" value="NZ_CAMKLA010000002.1"/>
</dbReference>
<organism evidence="8 9">
    <name type="scientific">Serratia marcescens</name>
    <dbReference type="NCBI Taxonomy" id="615"/>
    <lineage>
        <taxon>Bacteria</taxon>
        <taxon>Pseudomonadati</taxon>
        <taxon>Pseudomonadota</taxon>
        <taxon>Gammaproteobacteria</taxon>
        <taxon>Enterobacterales</taxon>
        <taxon>Yersiniaceae</taxon>
        <taxon>Serratia</taxon>
    </lineage>
</organism>
<feature type="transmembrane region" description="Helical" evidence="6">
    <location>
        <begin position="236"/>
        <end position="256"/>
    </location>
</feature>
<dbReference type="AlphaFoldDB" id="A0A656VQQ5"/>
<name>A0A656VQQ5_SERMA</name>
<accession>A0A656VQQ5</accession>
<dbReference type="EMBL" id="LFJS01000001">
    <property type="protein sequence ID" value="KMU54269.1"/>
    <property type="molecule type" value="Genomic_DNA"/>
</dbReference>
<feature type="transmembrane region" description="Helical" evidence="6">
    <location>
        <begin position="511"/>
        <end position="530"/>
    </location>
</feature>
<feature type="transmembrane region" description="Helical" evidence="6">
    <location>
        <begin position="406"/>
        <end position="429"/>
    </location>
</feature>
<feature type="transmembrane region" description="Helical" evidence="6">
    <location>
        <begin position="542"/>
        <end position="563"/>
    </location>
</feature>
<keyword evidence="2" id="KW-0997">Cell inner membrane</keyword>
<evidence type="ECO:0000313" key="8">
    <source>
        <dbReference type="EMBL" id="KMU54269.1"/>
    </source>
</evidence>
<evidence type="ECO:0000256" key="4">
    <source>
        <dbReference type="ARBA" id="ARBA00022989"/>
    </source>
</evidence>
<feature type="transmembrane region" description="Helical" evidence="6">
    <location>
        <begin position="126"/>
        <end position="151"/>
    </location>
</feature>
<feature type="transmembrane region" description="Helical" evidence="6">
    <location>
        <begin position="99"/>
        <end position="120"/>
    </location>
</feature>
<feature type="domain" description="ABC transmembrane type-1" evidence="7">
    <location>
        <begin position="368"/>
        <end position="563"/>
    </location>
</feature>
<keyword evidence="5 6" id="KW-0472">Membrane</keyword>
<feature type="transmembrane region" description="Helical" evidence="6">
    <location>
        <begin position="373"/>
        <end position="394"/>
    </location>
</feature>
<dbReference type="Proteomes" id="UP000037482">
    <property type="component" value="Unassembled WGS sequence"/>
</dbReference>
<evidence type="ECO:0000256" key="2">
    <source>
        <dbReference type="ARBA" id="ARBA00022519"/>
    </source>
</evidence>
<feature type="domain" description="ABC transmembrane type-1" evidence="7">
    <location>
        <begin position="61"/>
        <end position="260"/>
    </location>
</feature>
<dbReference type="GO" id="GO:0005886">
    <property type="term" value="C:plasma membrane"/>
    <property type="evidence" value="ECO:0007669"/>
    <property type="project" value="UniProtKB-SubCell"/>
</dbReference>
<comment type="subcellular location">
    <subcellularLocation>
        <location evidence="1">Cell inner membrane</location>
        <topology evidence="1">Multi-pass membrane protein</topology>
    </subcellularLocation>
    <subcellularLocation>
        <location evidence="6">Cell membrane</location>
        <topology evidence="6">Multi-pass membrane protein</topology>
    </subcellularLocation>
</comment>
<gene>
    <name evidence="8" type="ORF">AB868_00178</name>
</gene>
<dbReference type="Pfam" id="PF00528">
    <property type="entry name" value="BPD_transp_1"/>
    <property type="match status" value="2"/>
</dbReference>
<feature type="transmembrane region" description="Helical" evidence="6">
    <location>
        <begin position="481"/>
        <end position="499"/>
    </location>
</feature>
<evidence type="ECO:0000256" key="6">
    <source>
        <dbReference type="RuleBase" id="RU363032"/>
    </source>
</evidence>
<feature type="transmembrane region" description="Helical" evidence="6">
    <location>
        <begin position="68"/>
        <end position="87"/>
    </location>
</feature>
<proteinExistence type="inferred from homology"/>
<sequence>MQNNRGTSIFRKSYLNDFIVIAIGVFFIAFFIRAWGDMHGDFNEQNVSAISLDAWNLLYYSLRTSMRFLLGMAWSLLFSVVFAVLAARYAPLRRVILPFVNFMESVPLVGFLTFTTVYFLNLYPHSVMGLECTAIFAVFTGQAWNMMLTLYQTLRIVPKELDEAARSFNYNPWQRFWRLEFIYSVPGLLWNAMVSQSAAWFALVASEAIPVGDRSVELPGVGSYIAEALAQQNVPAILYAIVALAANIVLLDQLVFRPLVRYTARFKYEDVTANRPLGNPWFYNSLAFSHVGAALGRTLRALADLWLFKLPRLWYALGLHRLFRLAAKGNWLWRSLWYLGVVLACVWFGYRLWEYFPKQYFAMLPEWMLLTTARVAAAMLLSVAIFTPLGVWIGMNPRLVKIFQPIIQILAAIPPNIFYPLIAAFIAIYHQDLGWWAIPMIMLGTQWYVLFNVIAGVSAIPTQITEVSETFGLRRFRWWRYYMLPAIFPYIVTGIISAAGGAWNSAIAAEVIQWGSTTLSATGLGAFISVVTDAGKNPESALGCAAMCALVALCIIFVWQPLYRIAETKFKYD</sequence>
<feature type="transmembrane region" description="Helical" evidence="6">
    <location>
        <begin position="181"/>
        <end position="203"/>
    </location>
</feature>
<feature type="transmembrane region" description="Helical" evidence="6">
    <location>
        <begin position="14"/>
        <end position="35"/>
    </location>
</feature>
<dbReference type="PANTHER" id="PTHR42744">
    <property type="entry name" value="BINDING-PROTEIN-DEPENDENT TRANSPORT SYSTEMS INNER MEMBRANE COMPONENT"/>
    <property type="match status" value="1"/>
</dbReference>
<dbReference type="PROSITE" id="PS50928">
    <property type="entry name" value="ABC_TM1"/>
    <property type="match status" value="2"/>
</dbReference>
<feature type="transmembrane region" description="Helical" evidence="6">
    <location>
        <begin position="435"/>
        <end position="460"/>
    </location>
</feature>
<dbReference type="CDD" id="cd06261">
    <property type="entry name" value="TM_PBP2"/>
    <property type="match status" value="2"/>
</dbReference>
<dbReference type="GO" id="GO:0055085">
    <property type="term" value="P:transmembrane transport"/>
    <property type="evidence" value="ECO:0007669"/>
    <property type="project" value="InterPro"/>
</dbReference>
<dbReference type="PANTHER" id="PTHR42744:SF1">
    <property type="entry name" value="BINDING-PROTEIN-DEPENDENT TRANSPORT SYSTEMS INNER MEMBRANE COMPONENT"/>
    <property type="match status" value="1"/>
</dbReference>
<feature type="transmembrane region" description="Helical" evidence="6">
    <location>
        <begin position="331"/>
        <end position="353"/>
    </location>
</feature>
<keyword evidence="6" id="KW-0813">Transport</keyword>
<keyword evidence="2" id="KW-1003">Cell membrane</keyword>
<evidence type="ECO:0000256" key="5">
    <source>
        <dbReference type="ARBA" id="ARBA00023136"/>
    </source>
</evidence>
<comment type="caution">
    <text evidence="8">The sequence shown here is derived from an EMBL/GenBank/DDBJ whole genome shotgun (WGS) entry which is preliminary data.</text>
</comment>
<dbReference type="GeneID" id="87006423"/>
<evidence type="ECO:0000256" key="3">
    <source>
        <dbReference type="ARBA" id="ARBA00022692"/>
    </source>
</evidence>
<keyword evidence="3 6" id="KW-0812">Transmembrane</keyword>
<dbReference type="SUPFAM" id="SSF161098">
    <property type="entry name" value="MetI-like"/>
    <property type="match status" value="2"/>
</dbReference>
<evidence type="ECO:0000259" key="7">
    <source>
        <dbReference type="PROSITE" id="PS50928"/>
    </source>
</evidence>
<dbReference type="InterPro" id="IPR000515">
    <property type="entry name" value="MetI-like"/>
</dbReference>
<keyword evidence="4 6" id="KW-1133">Transmembrane helix</keyword>
<dbReference type="Gene3D" id="1.10.3720.10">
    <property type="entry name" value="MetI-like"/>
    <property type="match status" value="2"/>
</dbReference>
<evidence type="ECO:0000313" key="9">
    <source>
        <dbReference type="Proteomes" id="UP000037482"/>
    </source>
</evidence>
<comment type="similarity">
    <text evidence="6">Belongs to the binding-protein-dependent transport system permease family.</text>
</comment>
<evidence type="ECO:0000256" key="1">
    <source>
        <dbReference type="ARBA" id="ARBA00004429"/>
    </source>
</evidence>
<protein>
    <submittedName>
        <fullName evidence="8">Metal ABC transporter permease</fullName>
    </submittedName>
</protein>
<dbReference type="InterPro" id="IPR035906">
    <property type="entry name" value="MetI-like_sf"/>
</dbReference>
<reference evidence="8 9" key="1">
    <citation type="submission" date="2015-06" db="EMBL/GenBank/DDBJ databases">
        <title>Draft Genome of Serratia marcescens Strain AH0650_Sm1.</title>
        <authorList>
            <person name="Wan Y."/>
            <person name="Gorrie C."/>
            <person name="Holt K."/>
        </authorList>
    </citation>
    <scope>NUCLEOTIDE SEQUENCE [LARGE SCALE GENOMIC DNA]</scope>
    <source>
        <strain evidence="8 9">AH0650_Sm1</strain>
    </source>
</reference>